<evidence type="ECO:0000313" key="2">
    <source>
        <dbReference type="Proteomes" id="UP000366065"/>
    </source>
</evidence>
<dbReference type="Gene3D" id="3.40.50.1820">
    <property type="entry name" value="alpha/beta hydrolase"/>
    <property type="match status" value="1"/>
</dbReference>
<dbReference type="Proteomes" id="UP000366065">
    <property type="component" value="Unassembled WGS sequence"/>
</dbReference>
<comment type="caution">
    <text evidence="1">The sequence shown here is derived from an EMBL/GenBank/DDBJ whole genome shotgun (WGS) entry which is preliminary data.</text>
</comment>
<sequence length="302" mass="31921">MTEMTMASDARMGTRRWAEWARRAGGAMALSAVALISGCASLDRNAHAEAIAQPAGLKREVLAAGDFRMTAFSRVTRPDRPLRVYIEGDGLAWVSRTEPSMDPTPVAATGLALAAADPSANVVYLARPCQFTPMADNPRCGIAYWTGKRFAPEVLDAMDAEISQLAKLVPGQPLELVGFSGGGAIAVLLAARRHDVASLRTVAGNLDVEYVNELHHVSAMPDSRNPIAVASRVARIPQIHFSSAEDTVVPPDVAKRFAAAVGGACVRTSVVTGLSHDGDWAAQWRDLLAQTPVCGSAPGDAR</sequence>
<protein>
    <submittedName>
        <fullName evidence="1">Esterase</fullName>
    </submittedName>
</protein>
<accession>A0ABY6W787</accession>
<dbReference type="SUPFAM" id="SSF53474">
    <property type="entry name" value="alpha/beta-Hydrolases"/>
    <property type="match status" value="1"/>
</dbReference>
<gene>
    <name evidence="1" type="ORF">PCA20602_03863</name>
</gene>
<reference evidence="1 2" key="1">
    <citation type="submission" date="2019-08" db="EMBL/GenBank/DDBJ databases">
        <authorList>
            <person name="Peeters C."/>
        </authorList>
    </citation>
    <scope>NUCLEOTIDE SEQUENCE [LARGE SCALE GENOMIC DNA]</scope>
    <source>
        <strain evidence="1 2">LMG 20602</strain>
    </source>
</reference>
<dbReference type="EMBL" id="CABPRV010000010">
    <property type="protein sequence ID" value="VVE35070.1"/>
    <property type="molecule type" value="Genomic_DNA"/>
</dbReference>
<name>A0ABY6W787_9BURK</name>
<proteinExistence type="predicted"/>
<organism evidence="1 2">
    <name type="scientific">Pandoraea capi</name>
    <dbReference type="NCBI Taxonomy" id="2508286"/>
    <lineage>
        <taxon>Bacteria</taxon>
        <taxon>Pseudomonadati</taxon>
        <taxon>Pseudomonadota</taxon>
        <taxon>Betaproteobacteria</taxon>
        <taxon>Burkholderiales</taxon>
        <taxon>Burkholderiaceae</taxon>
        <taxon>Pandoraea</taxon>
    </lineage>
</organism>
<evidence type="ECO:0000313" key="1">
    <source>
        <dbReference type="EMBL" id="VVE35070.1"/>
    </source>
</evidence>
<keyword evidence="2" id="KW-1185">Reference proteome</keyword>
<dbReference type="InterPro" id="IPR029058">
    <property type="entry name" value="AB_hydrolase_fold"/>
</dbReference>